<accession>A0ABU5ZJL4</accession>
<evidence type="ECO:0000313" key="2">
    <source>
        <dbReference type="EMBL" id="MEB3101280.1"/>
    </source>
</evidence>
<comment type="caution">
    <text evidence="2">The sequence shown here is derived from an EMBL/GenBank/DDBJ whole genome shotgun (WGS) entry which is preliminary data.</text>
</comment>
<dbReference type="Pfam" id="PF08858">
    <property type="entry name" value="IDEAL"/>
    <property type="match status" value="1"/>
</dbReference>
<dbReference type="EMBL" id="JAYJLD010000007">
    <property type="protein sequence ID" value="MEB3101280.1"/>
    <property type="molecule type" value="Genomic_DNA"/>
</dbReference>
<feature type="domain" description="IDEAL" evidence="1">
    <location>
        <begin position="19"/>
        <end position="55"/>
    </location>
</feature>
<dbReference type="InterPro" id="IPR014957">
    <property type="entry name" value="IDEAL_dom"/>
</dbReference>
<dbReference type="Proteomes" id="UP001310386">
    <property type="component" value="Unassembled WGS sequence"/>
</dbReference>
<gene>
    <name evidence="2" type="ORF">VF724_06335</name>
</gene>
<reference evidence="2" key="1">
    <citation type="submission" date="2023-12" db="EMBL/GenBank/DDBJ databases">
        <title>Fervidustalea candida gen. nov., sp. nov., a novel member of the family Paenibacillaceae isolated from a geothermal area.</title>
        <authorList>
            <person name="Li W.-J."/>
            <person name="Jiao J.-Y."/>
            <person name="Chen Y."/>
        </authorList>
    </citation>
    <scope>NUCLEOTIDE SEQUENCE</scope>
    <source>
        <strain evidence="2">SYSU GA230002</strain>
    </source>
</reference>
<proteinExistence type="predicted"/>
<dbReference type="Gene3D" id="4.10.810.10">
    <property type="entry name" value="Virus Scaffolding Protein, Chain A"/>
    <property type="match status" value="1"/>
</dbReference>
<dbReference type="InterPro" id="IPR027393">
    <property type="entry name" value="Virus_scaffolding_prot_C"/>
</dbReference>
<keyword evidence="3" id="KW-1185">Reference proteome</keyword>
<protein>
    <submittedName>
        <fullName evidence="2">IDEAL domain-containing protein</fullName>
    </submittedName>
</protein>
<name>A0ABU5ZJL4_9BACL</name>
<evidence type="ECO:0000259" key="1">
    <source>
        <dbReference type="SMART" id="SM00914"/>
    </source>
</evidence>
<sequence>MKEMNAAYSAMLSIMAEMILDEAIRKYKEERLYKEIDNALARGDRNSFYNLAKQLKTCK</sequence>
<dbReference type="SMART" id="SM00914">
    <property type="entry name" value="IDEAL"/>
    <property type="match status" value="1"/>
</dbReference>
<evidence type="ECO:0000313" key="3">
    <source>
        <dbReference type="Proteomes" id="UP001310386"/>
    </source>
</evidence>
<dbReference type="RefSeq" id="WP_371753398.1">
    <property type="nucleotide sequence ID" value="NZ_JAYJLD010000007.1"/>
</dbReference>
<organism evidence="2 3">
    <name type="scientific">Ferviditalea candida</name>
    <dbReference type="NCBI Taxonomy" id="3108399"/>
    <lineage>
        <taxon>Bacteria</taxon>
        <taxon>Bacillati</taxon>
        <taxon>Bacillota</taxon>
        <taxon>Bacilli</taxon>
        <taxon>Bacillales</taxon>
        <taxon>Paenibacillaceae</taxon>
        <taxon>Ferviditalea</taxon>
    </lineage>
</organism>